<dbReference type="AlphaFoldDB" id="A0A4Y2RDC6"/>
<evidence type="ECO:0000313" key="2">
    <source>
        <dbReference type="EMBL" id="GBN73416.1"/>
    </source>
</evidence>
<keyword evidence="3" id="KW-1185">Reference proteome</keyword>
<proteinExistence type="predicted"/>
<sequence>MADGGRSRNSRSSIASPQRTLRVEFNSSRCNSSTATDESSSKRLEIEICHQITHLENSIDKAQACAMEARKFIKYYRTDDQYLFEKKNQLKRHLEKIDAAEGSLKHIGPCPIPTCTRHHEQVKDIEMVETGQYSDYPLPISSTLSPTRLTPEMTLTGLA</sequence>
<feature type="region of interest" description="Disordered" evidence="1">
    <location>
        <begin position="1"/>
        <end position="20"/>
    </location>
</feature>
<evidence type="ECO:0000256" key="1">
    <source>
        <dbReference type="SAM" id="MobiDB-lite"/>
    </source>
</evidence>
<reference evidence="2 3" key="1">
    <citation type="journal article" date="2019" name="Sci. Rep.">
        <title>Orb-weaving spider Araneus ventricosus genome elucidates the spidroin gene catalogue.</title>
        <authorList>
            <person name="Kono N."/>
            <person name="Nakamura H."/>
            <person name="Ohtoshi R."/>
            <person name="Moran D.A.P."/>
            <person name="Shinohara A."/>
            <person name="Yoshida Y."/>
            <person name="Fujiwara M."/>
            <person name="Mori M."/>
            <person name="Tomita M."/>
            <person name="Arakawa K."/>
        </authorList>
    </citation>
    <scope>NUCLEOTIDE SEQUENCE [LARGE SCALE GENOMIC DNA]</scope>
</reference>
<dbReference type="Proteomes" id="UP000499080">
    <property type="component" value="Unassembled WGS sequence"/>
</dbReference>
<feature type="compositionally biased region" description="Polar residues" evidence="1">
    <location>
        <begin position="10"/>
        <end position="20"/>
    </location>
</feature>
<dbReference type="EMBL" id="BGPR01016548">
    <property type="protein sequence ID" value="GBN73416.1"/>
    <property type="molecule type" value="Genomic_DNA"/>
</dbReference>
<organism evidence="2 3">
    <name type="scientific">Araneus ventricosus</name>
    <name type="common">Orbweaver spider</name>
    <name type="synonym">Epeira ventricosa</name>
    <dbReference type="NCBI Taxonomy" id="182803"/>
    <lineage>
        <taxon>Eukaryota</taxon>
        <taxon>Metazoa</taxon>
        <taxon>Ecdysozoa</taxon>
        <taxon>Arthropoda</taxon>
        <taxon>Chelicerata</taxon>
        <taxon>Arachnida</taxon>
        <taxon>Araneae</taxon>
        <taxon>Araneomorphae</taxon>
        <taxon>Entelegynae</taxon>
        <taxon>Araneoidea</taxon>
        <taxon>Araneidae</taxon>
        <taxon>Araneus</taxon>
    </lineage>
</organism>
<protein>
    <submittedName>
        <fullName evidence="2">Uncharacterized protein</fullName>
    </submittedName>
</protein>
<comment type="caution">
    <text evidence="2">The sequence shown here is derived from an EMBL/GenBank/DDBJ whole genome shotgun (WGS) entry which is preliminary data.</text>
</comment>
<evidence type="ECO:0000313" key="3">
    <source>
        <dbReference type="Proteomes" id="UP000499080"/>
    </source>
</evidence>
<name>A0A4Y2RDC6_ARAVE</name>
<accession>A0A4Y2RDC6</accession>
<gene>
    <name evidence="2" type="ORF">AVEN_106744_1</name>
</gene>